<keyword evidence="4" id="KW-1185">Reference proteome</keyword>
<protein>
    <submittedName>
        <fullName evidence="3">Uncharacterized protein</fullName>
    </submittedName>
</protein>
<keyword evidence="2" id="KW-1133">Transmembrane helix</keyword>
<dbReference type="AlphaFoldDB" id="W1PQA6"/>
<feature type="compositionally biased region" description="Basic and acidic residues" evidence="1">
    <location>
        <begin position="58"/>
        <end position="80"/>
    </location>
</feature>
<feature type="compositionally biased region" description="Polar residues" evidence="1">
    <location>
        <begin position="242"/>
        <end position="256"/>
    </location>
</feature>
<organism evidence="3 4">
    <name type="scientific">Amborella trichopoda</name>
    <dbReference type="NCBI Taxonomy" id="13333"/>
    <lineage>
        <taxon>Eukaryota</taxon>
        <taxon>Viridiplantae</taxon>
        <taxon>Streptophyta</taxon>
        <taxon>Embryophyta</taxon>
        <taxon>Tracheophyta</taxon>
        <taxon>Spermatophyta</taxon>
        <taxon>Magnoliopsida</taxon>
        <taxon>Amborellales</taxon>
        <taxon>Amborellaceae</taxon>
        <taxon>Amborella</taxon>
    </lineage>
</organism>
<reference evidence="4" key="1">
    <citation type="journal article" date="2013" name="Science">
        <title>The Amborella genome and the evolution of flowering plants.</title>
        <authorList>
            <consortium name="Amborella Genome Project"/>
        </authorList>
    </citation>
    <scope>NUCLEOTIDE SEQUENCE [LARGE SCALE GENOMIC DNA]</scope>
</reference>
<evidence type="ECO:0000256" key="1">
    <source>
        <dbReference type="SAM" id="MobiDB-lite"/>
    </source>
</evidence>
<accession>W1PQA6</accession>
<name>W1PQA6_AMBTC</name>
<keyword evidence="2" id="KW-0812">Transmembrane</keyword>
<evidence type="ECO:0000313" key="4">
    <source>
        <dbReference type="Proteomes" id="UP000017836"/>
    </source>
</evidence>
<dbReference type="EMBL" id="KI392979">
    <property type="protein sequence ID" value="ERN09901.1"/>
    <property type="molecule type" value="Genomic_DNA"/>
</dbReference>
<feature type="compositionally biased region" description="Basic residues" evidence="1">
    <location>
        <begin position="36"/>
        <end position="45"/>
    </location>
</feature>
<evidence type="ECO:0000256" key="2">
    <source>
        <dbReference type="SAM" id="Phobius"/>
    </source>
</evidence>
<proteinExistence type="predicted"/>
<dbReference type="HOGENOM" id="CLU_761518_0_0_1"/>
<keyword evidence="2" id="KW-0472">Membrane</keyword>
<feature type="transmembrane region" description="Helical" evidence="2">
    <location>
        <begin position="327"/>
        <end position="351"/>
    </location>
</feature>
<feature type="compositionally biased region" description="Basic and acidic residues" evidence="1">
    <location>
        <begin position="94"/>
        <end position="105"/>
    </location>
</feature>
<gene>
    <name evidence="3" type="ORF">AMTR_s00013p00155440</name>
</gene>
<feature type="region of interest" description="Disordered" evidence="1">
    <location>
        <begin position="35"/>
        <end position="105"/>
    </location>
</feature>
<feature type="region of interest" description="Disordered" evidence="1">
    <location>
        <begin position="1"/>
        <end position="22"/>
    </location>
</feature>
<sequence length="364" mass="40409">MGKKSLSEMASHTHSNSTKDLEHKYNSLFKDWSNHQSRHRRHHRCPSSFLLPSSQKHHNNENIDERGTWGKEEERETWRDEENDNDEEDDGEDWEVRENGEEKEEEVWHVRTNDIAVEEIIRERREAVVSGKFKGRRLLHLLDSVAGERDETYGFARKGDENCLVSDLPRKLDQDCILVGKLADIRDETFTIAKEREEIGDFARKMDDLCIVCSSVIHGSEPAMEGNFSIERRKGIKRISFDSGNNRENGGATSIESSGSGKSSGLATKQSCSDHKNGGLIENEIRNSGEMSCASPLERRSGGGIGGAANFSGGVGGAADFGGDGRWLVSMGFLAIVMLVFALCVISFTSFDADGGGQVVLRPT</sequence>
<dbReference type="Proteomes" id="UP000017836">
    <property type="component" value="Unassembled WGS sequence"/>
</dbReference>
<dbReference type="Gramene" id="ERN09901">
    <property type="protein sequence ID" value="ERN09901"/>
    <property type="gene ID" value="AMTR_s00013p00155440"/>
</dbReference>
<feature type="region of interest" description="Disordered" evidence="1">
    <location>
        <begin position="239"/>
        <end position="280"/>
    </location>
</feature>
<feature type="compositionally biased region" description="Acidic residues" evidence="1">
    <location>
        <begin position="81"/>
        <end position="93"/>
    </location>
</feature>
<evidence type="ECO:0000313" key="3">
    <source>
        <dbReference type="EMBL" id="ERN09901.1"/>
    </source>
</evidence>